<keyword evidence="2" id="KW-0812">Transmembrane</keyword>
<keyword evidence="2" id="KW-0472">Membrane</keyword>
<dbReference type="GO" id="GO:0005739">
    <property type="term" value="C:mitochondrion"/>
    <property type="evidence" value="ECO:0007669"/>
    <property type="project" value="TreeGrafter"/>
</dbReference>
<dbReference type="EMBL" id="MU004382">
    <property type="protein sequence ID" value="KAF2653356.1"/>
    <property type="molecule type" value="Genomic_DNA"/>
</dbReference>
<sequence length="251" mass="27951">MSSARLWSDHLLLRGPQALRAAARPSAPVSRSFFTSSQQLPTRSRLQSGLLRWQASTISRFEQPSLIRHLRARRFKSDKTPRSQNPNPTPHLGSPEPSLSLSQRLRKLSREYGWAAFGVYMALTALDFPFCFLAVRMIGTETIGHYEQVVVGAVKSLLQVPFPNLFKKEGSEAESDGTAREGDLNLADDIEEAEAASHEEGASIWTQLGLAYAIHKSFIFIRVPITAAITPKVVKTLRGWGWNIGKRKPKS</sequence>
<dbReference type="PANTHER" id="PTHR21377:SF0">
    <property type="entry name" value="PROTEIN FAM210B, MITOCHONDRIAL"/>
    <property type="match status" value="1"/>
</dbReference>
<dbReference type="OrthoDB" id="426386at2759"/>
<dbReference type="InterPro" id="IPR009688">
    <property type="entry name" value="FAM210A/B-like_dom"/>
</dbReference>
<feature type="domain" description="DUF1279" evidence="3">
    <location>
        <begin position="103"/>
        <end position="231"/>
    </location>
</feature>
<feature type="transmembrane region" description="Helical" evidence="2">
    <location>
        <begin position="112"/>
        <end position="135"/>
    </location>
</feature>
<dbReference type="PANTHER" id="PTHR21377">
    <property type="entry name" value="PROTEIN FAM210B, MITOCHONDRIAL"/>
    <property type="match status" value="1"/>
</dbReference>
<dbReference type="InterPro" id="IPR045866">
    <property type="entry name" value="FAM210A/B-like"/>
</dbReference>
<name>A0A6A6T070_9PLEO</name>
<protein>
    <recommendedName>
        <fullName evidence="3">DUF1279 domain-containing protein</fullName>
    </recommendedName>
</protein>
<dbReference type="Proteomes" id="UP000799324">
    <property type="component" value="Unassembled WGS sequence"/>
</dbReference>
<feature type="region of interest" description="Disordered" evidence="1">
    <location>
        <begin position="72"/>
        <end position="100"/>
    </location>
</feature>
<accession>A0A6A6T070</accession>
<evidence type="ECO:0000313" key="5">
    <source>
        <dbReference type="Proteomes" id="UP000799324"/>
    </source>
</evidence>
<keyword evidence="5" id="KW-1185">Reference proteome</keyword>
<evidence type="ECO:0000313" key="4">
    <source>
        <dbReference type="EMBL" id="KAF2653356.1"/>
    </source>
</evidence>
<proteinExistence type="predicted"/>
<evidence type="ECO:0000259" key="3">
    <source>
        <dbReference type="Pfam" id="PF06916"/>
    </source>
</evidence>
<dbReference type="Pfam" id="PF06916">
    <property type="entry name" value="FAM210A-B_dom"/>
    <property type="match status" value="1"/>
</dbReference>
<evidence type="ECO:0000256" key="2">
    <source>
        <dbReference type="SAM" id="Phobius"/>
    </source>
</evidence>
<dbReference type="AlphaFoldDB" id="A0A6A6T070"/>
<evidence type="ECO:0000256" key="1">
    <source>
        <dbReference type="SAM" id="MobiDB-lite"/>
    </source>
</evidence>
<reference evidence="4" key="1">
    <citation type="journal article" date="2020" name="Stud. Mycol.">
        <title>101 Dothideomycetes genomes: a test case for predicting lifestyles and emergence of pathogens.</title>
        <authorList>
            <person name="Haridas S."/>
            <person name="Albert R."/>
            <person name="Binder M."/>
            <person name="Bloem J."/>
            <person name="Labutti K."/>
            <person name="Salamov A."/>
            <person name="Andreopoulos B."/>
            <person name="Baker S."/>
            <person name="Barry K."/>
            <person name="Bills G."/>
            <person name="Bluhm B."/>
            <person name="Cannon C."/>
            <person name="Castanera R."/>
            <person name="Culley D."/>
            <person name="Daum C."/>
            <person name="Ezra D."/>
            <person name="Gonzalez J."/>
            <person name="Henrissat B."/>
            <person name="Kuo A."/>
            <person name="Liang C."/>
            <person name="Lipzen A."/>
            <person name="Lutzoni F."/>
            <person name="Magnuson J."/>
            <person name="Mondo S."/>
            <person name="Nolan M."/>
            <person name="Ohm R."/>
            <person name="Pangilinan J."/>
            <person name="Park H.-J."/>
            <person name="Ramirez L."/>
            <person name="Alfaro M."/>
            <person name="Sun H."/>
            <person name="Tritt A."/>
            <person name="Yoshinaga Y."/>
            <person name="Zwiers L.-H."/>
            <person name="Turgeon B."/>
            <person name="Goodwin S."/>
            <person name="Spatafora J."/>
            <person name="Crous P."/>
            <person name="Grigoriev I."/>
        </authorList>
    </citation>
    <scope>NUCLEOTIDE SEQUENCE</scope>
    <source>
        <strain evidence="4">CBS 122681</strain>
    </source>
</reference>
<organism evidence="4 5">
    <name type="scientific">Lophiostoma macrostomum CBS 122681</name>
    <dbReference type="NCBI Taxonomy" id="1314788"/>
    <lineage>
        <taxon>Eukaryota</taxon>
        <taxon>Fungi</taxon>
        <taxon>Dikarya</taxon>
        <taxon>Ascomycota</taxon>
        <taxon>Pezizomycotina</taxon>
        <taxon>Dothideomycetes</taxon>
        <taxon>Pleosporomycetidae</taxon>
        <taxon>Pleosporales</taxon>
        <taxon>Lophiostomataceae</taxon>
        <taxon>Lophiostoma</taxon>
    </lineage>
</organism>
<keyword evidence="2" id="KW-1133">Transmembrane helix</keyword>
<gene>
    <name evidence="4" type="ORF">K491DRAFT_517589</name>
</gene>